<evidence type="ECO:0000313" key="3">
    <source>
        <dbReference type="Proteomes" id="UP000011782"/>
    </source>
</evidence>
<gene>
    <name evidence="2" type="ORF">H740_06502</name>
</gene>
<dbReference type="SUPFAM" id="SSF56300">
    <property type="entry name" value="Metallo-dependent phosphatases"/>
    <property type="match status" value="1"/>
</dbReference>
<dbReference type="PANTHER" id="PTHR31302">
    <property type="entry name" value="TRANSMEMBRANE PROTEIN WITH METALLOPHOSPHOESTERASE DOMAIN-RELATED"/>
    <property type="match status" value="1"/>
</dbReference>
<evidence type="ECO:0000259" key="1">
    <source>
        <dbReference type="Pfam" id="PF00149"/>
    </source>
</evidence>
<name>M3I1F9_9BACT</name>
<sequence>MKILHATDLHYNKSWFKFIKNLESNFDIVCITGDFIDAFDQTGIAPQIAYVSEWLASFNKPVFVCSGNHDVGLAYEQEWLNDIPNIYADNAVKEINGVKFGCAPYLKPDYAKFAQCDVLLSHVPPAYTKASVGYSGDDYGSEKLYNAIGKQVITPKILLCGHIHNPKKYM</sequence>
<dbReference type="InterPro" id="IPR004843">
    <property type="entry name" value="Calcineurin-like_PHP"/>
</dbReference>
<dbReference type="Proteomes" id="UP000011782">
    <property type="component" value="Unassembled WGS sequence"/>
</dbReference>
<organism evidence="2 3">
    <name type="scientific">Campylobacter showae CC57C</name>
    <dbReference type="NCBI Taxonomy" id="1073353"/>
    <lineage>
        <taxon>Bacteria</taxon>
        <taxon>Pseudomonadati</taxon>
        <taxon>Campylobacterota</taxon>
        <taxon>Epsilonproteobacteria</taxon>
        <taxon>Campylobacterales</taxon>
        <taxon>Campylobacteraceae</taxon>
        <taxon>Campylobacter</taxon>
    </lineage>
</organism>
<dbReference type="OrthoDB" id="332939at2"/>
<dbReference type="InterPro" id="IPR029052">
    <property type="entry name" value="Metallo-depent_PP-like"/>
</dbReference>
<feature type="domain" description="Calcineurin-like phosphoesterase" evidence="1">
    <location>
        <begin position="1"/>
        <end position="166"/>
    </location>
</feature>
<dbReference type="PANTHER" id="PTHR31302:SF0">
    <property type="entry name" value="TRANSMEMBRANE PROTEIN WITH METALLOPHOSPHOESTERASE DOMAIN"/>
    <property type="match status" value="1"/>
</dbReference>
<dbReference type="GO" id="GO:0016787">
    <property type="term" value="F:hydrolase activity"/>
    <property type="evidence" value="ECO:0007669"/>
    <property type="project" value="InterPro"/>
</dbReference>
<dbReference type="EMBL" id="AOTD01000164">
    <property type="protein sequence ID" value="EMG30444.1"/>
    <property type="molecule type" value="Genomic_DNA"/>
</dbReference>
<reference evidence="2 3" key="1">
    <citation type="submission" date="2013-02" db="EMBL/GenBank/DDBJ databases">
        <title>Co-occurrence of anaerobic bacteria in colorectal carcinomas.</title>
        <authorList>
            <person name="Holt R.A."/>
            <person name="Warren R.L."/>
            <person name="Allen-Vercoe E."/>
            <person name="Pleasance S."/>
            <person name="Freeman D.J."/>
            <person name="Watson P."/>
            <person name="Moore R."/>
            <person name="Cochrane K."/>
        </authorList>
    </citation>
    <scope>NUCLEOTIDE SEQUENCE [LARGE SCALE GENOMIC DNA]</scope>
    <source>
        <strain evidence="2 3">CC57C</strain>
    </source>
</reference>
<dbReference type="Pfam" id="PF00149">
    <property type="entry name" value="Metallophos"/>
    <property type="match status" value="1"/>
</dbReference>
<dbReference type="RefSeq" id="WP_002952492.1">
    <property type="nucleotide sequence ID" value="NZ_AOTD01000164.1"/>
</dbReference>
<dbReference type="PATRIC" id="fig|1073353.3.peg.1398"/>
<protein>
    <submittedName>
        <fullName evidence="2">Metallophosphoesterase</fullName>
    </submittedName>
</protein>
<comment type="caution">
    <text evidence="2">The sequence shown here is derived from an EMBL/GenBank/DDBJ whole genome shotgun (WGS) entry which is preliminary data.</text>
</comment>
<proteinExistence type="predicted"/>
<dbReference type="InterPro" id="IPR051158">
    <property type="entry name" value="Metallophosphoesterase_sf"/>
</dbReference>
<dbReference type="Gene3D" id="3.60.21.10">
    <property type="match status" value="1"/>
</dbReference>
<dbReference type="AlphaFoldDB" id="M3I1F9"/>
<accession>M3I1F9</accession>
<dbReference type="STRING" id="1073353.H740_06502"/>
<evidence type="ECO:0000313" key="2">
    <source>
        <dbReference type="EMBL" id="EMG30444.1"/>
    </source>
</evidence>